<dbReference type="Proteomes" id="UP000259762">
    <property type="component" value="Chromosome"/>
</dbReference>
<evidence type="ECO:0000256" key="1">
    <source>
        <dbReference type="ARBA" id="ARBA00022490"/>
    </source>
</evidence>
<evidence type="ECO:0000256" key="4">
    <source>
        <dbReference type="ARBA" id="ARBA00022741"/>
    </source>
</evidence>
<keyword evidence="7 10" id="KW-0573">Peptidoglycan synthesis</keyword>
<evidence type="ECO:0000256" key="2">
    <source>
        <dbReference type="ARBA" id="ARBA00022598"/>
    </source>
</evidence>
<dbReference type="InterPro" id="IPR004101">
    <property type="entry name" value="Mur_ligase_C"/>
</dbReference>
<dbReference type="EMBL" id="CP015994">
    <property type="protein sequence ID" value="ASI48225.1"/>
    <property type="molecule type" value="Genomic_DNA"/>
</dbReference>
<dbReference type="GO" id="GO:0051301">
    <property type="term" value="P:cell division"/>
    <property type="evidence" value="ECO:0007669"/>
    <property type="project" value="UniProtKB-KW"/>
</dbReference>
<evidence type="ECO:0000259" key="12">
    <source>
        <dbReference type="Pfam" id="PF01225"/>
    </source>
</evidence>
<dbReference type="GO" id="GO:0008766">
    <property type="term" value="F:UDP-N-acetylmuramoylalanyl-D-glutamyl-2,6-diaminopimelate-D-alanyl-D-alanine ligase activity"/>
    <property type="evidence" value="ECO:0007669"/>
    <property type="project" value="RHEA"/>
</dbReference>
<feature type="domain" description="Mur ligase N-terminal catalytic" evidence="12">
    <location>
        <begin position="26"/>
        <end position="94"/>
    </location>
</feature>
<dbReference type="SUPFAM" id="SSF53623">
    <property type="entry name" value="MurD-like peptide ligases, catalytic domain"/>
    <property type="match status" value="1"/>
</dbReference>
<dbReference type="Pfam" id="PF08245">
    <property type="entry name" value="Mur_ligase_M"/>
    <property type="match status" value="1"/>
</dbReference>
<dbReference type="InterPro" id="IPR035911">
    <property type="entry name" value="MurE/MurF_N"/>
</dbReference>
<comment type="pathway">
    <text evidence="10 11">Cell wall biogenesis; peptidoglycan biosynthesis.</text>
</comment>
<dbReference type="GO" id="GO:0005737">
    <property type="term" value="C:cytoplasm"/>
    <property type="evidence" value="ECO:0007669"/>
    <property type="project" value="UniProtKB-SubCell"/>
</dbReference>
<dbReference type="HAMAP" id="MF_02019">
    <property type="entry name" value="MurF"/>
    <property type="match status" value="1"/>
</dbReference>
<evidence type="ECO:0000256" key="8">
    <source>
        <dbReference type="ARBA" id="ARBA00023306"/>
    </source>
</evidence>
<evidence type="ECO:0000256" key="9">
    <source>
        <dbReference type="ARBA" id="ARBA00023316"/>
    </source>
</evidence>
<evidence type="ECO:0000259" key="14">
    <source>
        <dbReference type="Pfam" id="PF08245"/>
    </source>
</evidence>
<evidence type="ECO:0000256" key="7">
    <source>
        <dbReference type="ARBA" id="ARBA00022984"/>
    </source>
</evidence>
<keyword evidence="8 10" id="KW-0131">Cell cycle</keyword>
<dbReference type="InterPro" id="IPR013221">
    <property type="entry name" value="Mur_ligase_cen"/>
</dbReference>
<dbReference type="SUPFAM" id="SSF63418">
    <property type="entry name" value="MurE/MurF N-terminal domain"/>
    <property type="match status" value="1"/>
</dbReference>
<dbReference type="EC" id="6.3.2.10" evidence="10 11"/>
<dbReference type="Gene3D" id="3.90.190.20">
    <property type="entry name" value="Mur ligase, C-terminal domain"/>
    <property type="match status" value="1"/>
</dbReference>
<reference evidence="15 16" key="2">
    <citation type="journal article" date="2019" name="BMC Genomics">
        <title>The Anaplasma ovis genome reveals a high proportion of pseudogenes.</title>
        <authorList>
            <person name="Liu Z."/>
            <person name="Peasley A.M."/>
            <person name="Yang J."/>
            <person name="Li Y."/>
            <person name="Guan G."/>
            <person name="Luo J."/>
            <person name="Yin H."/>
            <person name="Brayton K.A."/>
        </authorList>
    </citation>
    <scope>NUCLEOTIDE SEQUENCE [LARGE SCALE GENOMIC DNA]</scope>
    <source>
        <strain evidence="15 16">Haibei</strain>
    </source>
</reference>
<dbReference type="AlphaFoldDB" id="A0A2Z2LH14"/>
<accession>A0A2Z2LH14</accession>
<feature type="domain" description="Mur ligase central" evidence="14">
    <location>
        <begin position="107"/>
        <end position="293"/>
    </location>
</feature>
<dbReference type="GO" id="GO:0047480">
    <property type="term" value="F:UDP-N-acetylmuramoyl-tripeptide-D-alanyl-D-alanine ligase activity"/>
    <property type="evidence" value="ECO:0007669"/>
    <property type="project" value="UniProtKB-UniRule"/>
</dbReference>
<comment type="subcellular location">
    <subcellularLocation>
        <location evidence="10 11">Cytoplasm</location>
    </subcellularLocation>
</comment>
<dbReference type="InterPro" id="IPR036615">
    <property type="entry name" value="Mur_ligase_C_dom_sf"/>
</dbReference>
<feature type="binding site" evidence="10">
    <location>
        <begin position="109"/>
        <end position="115"/>
    </location>
    <ligand>
        <name>ATP</name>
        <dbReference type="ChEBI" id="CHEBI:30616"/>
    </ligand>
</feature>
<keyword evidence="9 10" id="KW-0961">Cell wall biogenesis/degradation</keyword>
<evidence type="ECO:0000256" key="3">
    <source>
        <dbReference type="ARBA" id="ARBA00022618"/>
    </source>
</evidence>
<dbReference type="InterPro" id="IPR000713">
    <property type="entry name" value="Mur_ligase_N"/>
</dbReference>
<comment type="catalytic activity">
    <reaction evidence="10 11">
        <text>D-alanyl-D-alanine + UDP-N-acetyl-alpha-D-muramoyl-L-alanyl-gamma-D-glutamyl-meso-2,6-diaminopimelate + ATP = UDP-N-acetyl-alpha-D-muramoyl-L-alanyl-gamma-D-glutamyl-meso-2,6-diaminopimeloyl-D-alanyl-D-alanine + ADP + phosphate + H(+)</text>
        <dbReference type="Rhea" id="RHEA:28374"/>
        <dbReference type="ChEBI" id="CHEBI:15378"/>
        <dbReference type="ChEBI" id="CHEBI:30616"/>
        <dbReference type="ChEBI" id="CHEBI:43474"/>
        <dbReference type="ChEBI" id="CHEBI:57822"/>
        <dbReference type="ChEBI" id="CHEBI:61386"/>
        <dbReference type="ChEBI" id="CHEBI:83905"/>
        <dbReference type="ChEBI" id="CHEBI:456216"/>
        <dbReference type="EC" id="6.3.2.10"/>
    </reaction>
</comment>
<evidence type="ECO:0000256" key="10">
    <source>
        <dbReference type="HAMAP-Rule" id="MF_02019"/>
    </source>
</evidence>
<comment type="similarity">
    <text evidence="10">Belongs to the MurCDEF family. MurF subfamily.</text>
</comment>
<dbReference type="UniPathway" id="UPA00219"/>
<keyword evidence="16" id="KW-1185">Reference proteome</keyword>
<organism evidence="15 16">
    <name type="scientific">Anaplasma ovis str. Haibei</name>
    <dbReference type="NCBI Taxonomy" id="1248439"/>
    <lineage>
        <taxon>Bacteria</taxon>
        <taxon>Pseudomonadati</taxon>
        <taxon>Pseudomonadota</taxon>
        <taxon>Alphaproteobacteria</taxon>
        <taxon>Rickettsiales</taxon>
        <taxon>Anaplasmataceae</taxon>
        <taxon>Anaplasma</taxon>
    </lineage>
</organism>
<protein>
    <recommendedName>
        <fullName evidence="10 11">UDP-N-acetylmuramoyl-tripeptide--D-alanyl-D-alanine ligase</fullName>
        <ecNumber evidence="10 11">6.3.2.10</ecNumber>
    </recommendedName>
    <alternativeName>
        <fullName evidence="10">D-alanyl-D-alanine-adding enzyme</fullName>
    </alternativeName>
</protein>
<dbReference type="Pfam" id="PF01225">
    <property type="entry name" value="Mur_ligase"/>
    <property type="match status" value="1"/>
</dbReference>
<dbReference type="NCBIfam" id="TIGR01143">
    <property type="entry name" value="murF"/>
    <property type="match status" value="1"/>
</dbReference>
<keyword evidence="4 10" id="KW-0547">Nucleotide-binding</keyword>
<name>A0A2Z2LH14_9RICK</name>
<evidence type="ECO:0000256" key="11">
    <source>
        <dbReference type="RuleBase" id="RU004136"/>
    </source>
</evidence>
<comment type="function">
    <text evidence="10 11">Involved in cell wall formation. Catalyzes the final step in the synthesis of UDP-N-acetylmuramoyl-pentapeptide, the precursor of murein.</text>
</comment>
<dbReference type="SUPFAM" id="SSF53244">
    <property type="entry name" value="MurD-like peptide ligases, peptide-binding domain"/>
    <property type="match status" value="1"/>
</dbReference>
<evidence type="ECO:0000256" key="5">
    <source>
        <dbReference type="ARBA" id="ARBA00022840"/>
    </source>
</evidence>
<keyword evidence="5 10" id="KW-0067">ATP-binding</keyword>
<dbReference type="GO" id="GO:0005524">
    <property type="term" value="F:ATP binding"/>
    <property type="evidence" value="ECO:0007669"/>
    <property type="project" value="UniProtKB-UniRule"/>
</dbReference>
<dbReference type="Gene3D" id="3.40.1390.10">
    <property type="entry name" value="MurE/MurF, N-terminal domain"/>
    <property type="match status" value="1"/>
</dbReference>
<dbReference type="GO" id="GO:0008360">
    <property type="term" value="P:regulation of cell shape"/>
    <property type="evidence" value="ECO:0007669"/>
    <property type="project" value="UniProtKB-KW"/>
</dbReference>
<gene>
    <name evidence="10 15" type="primary">murF</name>
    <name evidence="15" type="ORF">AOV_02885</name>
</gene>
<sequence length="463" mass="50027">MWCAKSMEAAISGLCLGGDWASCGRVSIDTRTLRPGDVFIAIRGKNFDGHGFVREAFNKGAVAAVVSEESSLAADCGPLVMVKDTLQALHDIAAVRLRGTRAKIIAITGSVGKTTTKYILTEVLSKYGEVYYNEANYNNLIGMPLCAANLAENAEFVVLEMGMNSSGEIDILSRIARPDVAVITNVGPAHLEFFESIEGVLAAKLEVFNHVKDGAVAILNRDNICYDKMRAVAENRCARVISFGVGAGADVQILGSKEPGNSVTLRCFGRKLQCDLKNCARHLAYSAAIAAAVGQVFSLDLTPVKDVIEEFVPLEGRGKVHVTTFRGREIILLDDAYNANPLSMAVAIGSFSDLKHARILRKVAVLGDMLELGSGSHHYHCGLLEHIARGNIDVVYTVGTHMLSLYDVLPERLRGRHFTNYEEAIAHLEHAIRPGDGVLVKGSFASKLSLIVKHLLECPEHAT</sequence>
<dbReference type="KEGG" id="aoh:AOV_02885"/>
<evidence type="ECO:0000313" key="16">
    <source>
        <dbReference type="Proteomes" id="UP000259762"/>
    </source>
</evidence>
<dbReference type="GO" id="GO:0009252">
    <property type="term" value="P:peptidoglycan biosynthetic process"/>
    <property type="evidence" value="ECO:0007669"/>
    <property type="project" value="UniProtKB-UniRule"/>
</dbReference>
<feature type="domain" description="Mur ligase C-terminal" evidence="13">
    <location>
        <begin position="329"/>
        <end position="444"/>
    </location>
</feature>
<evidence type="ECO:0000259" key="13">
    <source>
        <dbReference type="Pfam" id="PF02875"/>
    </source>
</evidence>
<evidence type="ECO:0000256" key="6">
    <source>
        <dbReference type="ARBA" id="ARBA00022960"/>
    </source>
</evidence>
<keyword evidence="6 10" id="KW-0133">Cell shape</keyword>
<proteinExistence type="inferred from homology"/>
<reference evidence="16" key="1">
    <citation type="submission" date="2018-06" db="EMBL/GenBank/DDBJ databases">
        <title>The Anaplasma ovis genome reveals a high proportion of pseudogenes.</title>
        <authorList>
            <person name="Liu Z."/>
            <person name="Peasley A.M."/>
            <person name="Yang J."/>
            <person name="Li Y."/>
            <person name="Guan G."/>
            <person name="Luo J."/>
            <person name="Yin H."/>
            <person name="Brayton K.A."/>
        </authorList>
    </citation>
    <scope>NUCLEOTIDE SEQUENCE [LARGE SCALE GENOMIC DNA]</scope>
    <source>
        <strain evidence="16">Haibei</strain>
    </source>
</reference>
<keyword evidence="3 10" id="KW-0132">Cell division</keyword>
<dbReference type="GO" id="GO:0071555">
    <property type="term" value="P:cell wall organization"/>
    <property type="evidence" value="ECO:0007669"/>
    <property type="project" value="UniProtKB-KW"/>
</dbReference>
<dbReference type="OrthoDB" id="9800958at2"/>
<dbReference type="Gene3D" id="3.40.1190.10">
    <property type="entry name" value="Mur-like, catalytic domain"/>
    <property type="match status" value="1"/>
</dbReference>
<dbReference type="Pfam" id="PF02875">
    <property type="entry name" value="Mur_ligase_C"/>
    <property type="match status" value="1"/>
</dbReference>
<dbReference type="InterPro" id="IPR005863">
    <property type="entry name" value="UDP-N-AcMur_synth"/>
</dbReference>
<keyword evidence="1 10" id="KW-0963">Cytoplasm</keyword>
<dbReference type="PANTHER" id="PTHR43024:SF1">
    <property type="entry name" value="UDP-N-ACETYLMURAMOYL-TRIPEPTIDE--D-ALANYL-D-ALANINE LIGASE"/>
    <property type="match status" value="1"/>
</dbReference>
<evidence type="ECO:0000313" key="15">
    <source>
        <dbReference type="EMBL" id="ASI48225.1"/>
    </source>
</evidence>
<dbReference type="PANTHER" id="PTHR43024">
    <property type="entry name" value="UDP-N-ACETYLMURAMOYL-TRIPEPTIDE--D-ALANYL-D-ALANINE LIGASE"/>
    <property type="match status" value="1"/>
</dbReference>
<dbReference type="InterPro" id="IPR051046">
    <property type="entry name" value="MurCDEF_CellWall_CoF430Synth"/>
</dbReference>
<keyword evidence="2 10" id="KW-0436">Ligase</keyword>
<dbReference type="InterPro" id="IPR036565">
    <property type="entry name" value="Mur-like_cat_sf"/>
</dbReference>